<evidence type="ECO:0000256" key="1">
    <source>
        <dbReference type="SAM" id="MobiDB-lite"/>
    </source>
</evidence>
<proteinExistence type="predicted"/>
<organism evidence="2 3">
    <name type="scientific">Daphnia magna</name>
    <dbReference type="NCBI Taxonomy" id="35525"/>
    <lineage>
        <taxon>Eukaryota</taxon>
        <taxon>Metazoa</taxon>
        <taxon>Ecdysozoa</taxon>
        <taxon>Arthropoda</taxon>
        <taxon>Crustacea</taxon>
        <taxon>Branchiopoda</taxon>
        <taxon>Diplostraca</taxon>
        <taxon>Cladocera</taxon>
        <taxon>Anomopoda</taxon>
        <taxon>Daphniidae</taxon>
        <taxon>Daphnia</taxon>
    </lineage>
</organism>
<comment type="caution">
    <text evidence="2">The sequence shown here is derived from an EMBL/GenBank/DDBJ whole genome shotgun (WGS) entry which is preliminary data.</text>
</comment>
<evidence type="ECO:0000313" key="2">
    <source>
        <dbReference type="EMBL" id="KAK4030705.1"/>
    </source>
</evidence>
<dbReference type="EMBL" id="JAOYFB010000039">
    <property type="protein sequence ID" value="KAK4030705.1"/>
    <property type="molecule type" value="Genomic_DNA"/>
</dbReference>
<feature type="region of interest" description="Disordered" evidence="1">
    <location>
        <begin position="1"/>
        <end position="29"/>
    </location>
</feature>
<dbReference type="Proteomes" id="UP001234178">
    <property type="component" value="Unassembled WGS sequence"/>
</dbReference>
<name>A0ABR0B053_9CRUS</name>
<gene>
    <name evidence="2" type="ORF">OUZ56_024044</name>
</gene>
<feature type="region of interest" description="Disordered" evidence="1">
    <location>
        <begin position="398"/>
        <end position="426"/>
    </location>
</feature>
<keyword evidence="3" id="KW-1185">Reference proteome</keyword>
<sequence>MSVRDNYSHSSSSEDSDNEESSTKNASGRNNFQLGRVQIHWLGTYPKINTQYKLSKKEVILFKVVKTLEDDEDGIVTTLYSAIPQSWFSSGTNCASTNFLFPPPEMVVAGLTAYNWAYNTFRRYYYPNDDWMEYTAHTIESGEQPVPHTEALKCVKRLRDGVPREHWSDERNIPGKRGARTTTLELKKKTFPQPDHPTVDLVTDNAIMSQGMRNEISQLIRSELQNLLHPIFNEMNTKLEHISQQLNKAVPSLNKDLTDEYCASVVGEISESLPATTPAALAAFDKAIENNIHLQVCLVKIFANSHCLETVKTMNKAMSLIFGFVVADSAANKLQWKGSCRGKDKRPGLSPLLTVNAILGVTLTTCWAKRSEMEAKSITVPQIVSLIKKARTAAGVRHRADSCEAADSGNSSDEAEERGSNTPSQSHIALSARIKLIMEAANEVIADSNVFRLWALVTVAY</sequence>
<accession>A0ABR0B053</accession>
<evidence type="ECO:0000313" key="3">
    <source>
        <dbReference type="Proteomes" id="UP001234178"/>
    </source>
</evidence>
<protein>
    <submittedName>
        <fullName evidence="2">Uncharacterized protein</fullName>
    </submittedName>
</protein>
<reference evidence="2 3" key="1">
    <citation type="journal article" date="2023" name="Nucleic Acids Res.">
        <title>The hologenome of Daphnia magna reveals possible DNA methylation and microbiome-mediated evolution of the host genome.</title>
        <authorList>
            <person name="Chaturvedi A."/>
            <person name="Li X."/>
            <person name="Dhandapani V."/>
            <person name="Marshall H."/>
            <person name="Kissane S."/>
            <person name="Cuenca-Cambronero M."/>
            <person name="Asole G."/>
            <person name="Calvet F."/>
            <person name="Ruiz-Romero M."/>
            <person name="Marangio P."/>
            <person name="Guigo R."/>
            <person name="Rago D."/>
            <person name="Mirbahai L."/>
            <person name="Eastwood N."/>
            <person name="Colbourne J.K."/>
            <person name="Zhou J."/>
            <person name="Mallon E."/>
            <person name="Orsini L."/>
        </authorList>
    </citation>
    <scope>NUCLEOTIDE SEQUENCE [LARGE SCALE GENOMIC DNA]</scope>
    <source>
        <strain evidence="2">LRV0_1</strain>
    </source>
</reference>